<feature type="signal peptide" evidence="1">
    <location>
        <begin position="1"/>
        <end position="29"/>
    </location>
</feature>
<evidence type="ECO:0000313" key="3">
    <source>
        <dbReference type="EMBL" id="WWF05541.1"/>
    </source>
</evidence>
<dbReference type="Proteomes" id="UP001381003">
    <property type="component" value="Chromosome"/>
</dbReference>
<feature type="chain" id="PRO_5046528122" evidence="1">
    <location>
        <begin position="30"/>
        <end position="150"/>
    </location>
</feature>
<organism evidence="3 4">
    <name type="scientific">Janibacter terrae</name>
    <dbReference type="NCBI Taxonomy" id="103817"/>
    <lineage>
        <taxon>Bacteria</taxon>
        <taxon>Bacillati</taxon>
        <taxon>Actinomycetota</taxon>
        <taxon>Actinomycetes</taxon>
        <taxon>Micrococcales</taxon>
        <taxon>Intrasporangiaceae</taxon>
        <taxon>Janibacter</taxon>
    </lineage>
</organism>
<dbReference type="Pfam" id="PF13827">
    <property type="entry name" value="DUF4189"/>
    <property type="match status" value="1"/>
</dbReference>
<dbReference type="InterPro" id="IPR025240">
    <property type="entry name" value="DUF4189"/>
</dbReference>
<dbReference type="EMBL" id="CP104874">
    <property type="protein sequence ID" value="WWF05541.1"/>
    <property type="molecule type" value="Genomic_DNA"/>
</dbReference>
<sequence length="150" mass="15914">MKSVITRAAVASAAVALTATTLATAPAGAAVTQDSSSAATNYYGAIALNTRTLAVGTSVNAKYRSSAQSAALKRCKQYSYSSYCTNVVWVSNGCAAVAVKYDSKNRPVRYGSAYGKYKWPTVRLAKKRAMGTSTAGTVKTRVYLCTTRYY</sequence>
<evidence type="ECO:0000259" key="2">
    <source>
        <dbReference type="Pfam" id="PF13827"/>
    </source>
</evidence>
<name>A0ABZ2FEI2_9MICO</name>
<keyword evidence="4" id="KW-1185">Reference proteome</keyword>
<keyword evidence="1" id="KW-0732">Signal</keyword>
<evidence type="ECO:0000256" key="1">
    <source>
        <dbReference type="SAM" id="SignalP"/>
    </source>
</evidence>
<evidence type="ECO:0000313" key="4">
    <source>
        <dbReference type="Proteomes" id="UP001381003"/>
    </source>
</evidence>
<accession>A0ABZ2FEI2</accession>
<protein>
    <submittedName>
        <fullName evidence="3">DUF4189 domain-containing protein</fullName>
    </submittedName>
</protein>
<dbReference type="RefSeq" id="WP_068422472.1">
    <property type="nucleotide sequence ID" value="NZ_CP104874.1"/>
</dbReference>
<gene>
    <name evidence="3" type="ORF">N5P18_01305</name>
</gene>
<reference evidence="3 4" key="1">
    <citation type="submission" date="2022-09" db="EMBL/GenBank/DDBJ databases">
        <title>Complete genome sequence of Janibacter terrae strain COS04-44, PCL-degrading bacteria isolated from oil spilled coast.</title>
        <authorList>
            <person name="Park H."/>
            <person name="Kim J.Y."/>
            <person name="An S.H."/>
            <person name="Lee C.M."/>
            <person name="Weon H.-Y."/>
        </authorList>
    </citation>
    <scope>NUCLEOTIDE SEQUENCE [LARGE SCALE GENOMIC DNA]</scope>
    <source>
        <strain evidence="3 4">COS04-44</strain>
    </source>
</reference>
<feature type="domain" description="DUF4189" evidence="2">
    <location>
        <begin position="43"/>
        <end position="131"/>
    </location>
</feature>
<proteinExistence type="predicted"/>